<dbReference type="PANTHER" id="PTHR42790">
    <property type="entry name" value="AMINOTRANSFERASE"/>
    <property type="match status" value="1"/>
</dbReference>
<sequence length="521" mass="58601">MPHPTAPLPNAVDLSHHLSLLSRSRKPSPLKDIIKYMYQKGMISFAGGLPHPSVFPFHNIAVSAFPADTVIDPMAPQPPADSVDYAIQRDLTPSTAYALSQGLQYMPSTGMPKLLAFQRALTEKLWKPAYADWEVMGNTGSTAAWSMITQLLLERGDFILTESMIYSTSQSVFIPMGIKAVPIHSDGEGMRADALEEALANWDESKGRRPRVMYLVPVGQNPLGTTMQLERRKEIYEVAVKYDVIIIEDDPYTMLEFPEYKAGQPSTGPDPAVDVDAFLARKSPSFLTIDYQGRVIRMDTFSKVLAPGSRLGWFTMNKMFCERMLRTSEVQTNGPSGFSQVIVGQLLEEWGLDGFLKWEVNMCEQYRVRRDWMLDAIYNEFDVVPAEETDVEGAIGQVAYPKGQAHTGPALMSFLPPVGGMFIWIKAYWRTHPKYAAFAEGRQTPENDFEEVFWKTLIAHDVLLTPGWYHDPYQGDDVHTVEEAGAGHYRLSFSFEPKEVMDEGVRRMAKVFVDEWAPGTN</sequence>
<accession>A0AAF1BKD1</accession>
<dbReference type="GO" id="GO:1901605">
    <property type="term" value="P:alpha-amino acid metabolic process"/>
    <property type="evidence" value="ECO:0007669"/>
    <property type="project" value="TreeGrafter"/>
</dbReference>
<gene>
    <name evidence="7" type="primary">ARO8</name>
    <name evidence="7" type="ORF">LOC62_05G007369</name>
</gene>
<evidence type="ECO:0000256" key="4">
    <source>
        <dbReference type="ARBA" id="ARBA00022679"/>
    </source>
</evidence>
<dbReference type="SUPFAM" id="SSF53383">
    <property type="entry name" value="PLP-dependent transferases"/>
    <property type="match status" value="1"/>
</dbReference>
<dbReference type="GeneID" id="87810542"/>
<evidence type="ECO:0000256" key="2">
    <source>
        <dbReference type="ARBA" id="ARBA00007441"/>
    </source>
</evidence>
<evidence type="ECO:0000259" key="6">
    <source>
        <dbReference type="Pfam" id="PF00155"/>
    </source>
</evidence>
<dbReference type="AlphaFoldDB" id="A0AAF1BKD1"/>
<comment type="cofactor">
    <cofactor evidence="1">
        <name>pyridoxal 5'-phosphate</name>
        <dbReference type="ChEBI" id="CHEBI:597326"/>
    </cofactor>
</comment>
<dbReference type="InterPro" id="IPR004839">
    <property type="entry name" value="Aminotransferase_I/II_large"/>
</dbReference>
<comment type="similarity">
    <text evidence="2">Belongs to the class-I pyridoxal-phosphate-dependent aminotransferase family.</text>
</comment>
<keyword evidence="5" id="KW-0663">Pyridoxal phosphate</keyword>
<proteinExistence type="inferred from homology"/>
<feature type="domain" description="Aminotransferase class I/classII large" evidence="6">
    <location>
        <begin position="116"/>
        <end position="351"/>
    </location>
</feature>
<dbReference type="InterPro" id="IPR015424">
    <property type="entry name" value="PyrdxlP-dep_Trfase"/>
</dbReference>
<evidence type="ECO:0000256" key="1">
    <source>
        <dbReference type="ARBA" id="ARBA00001933"/>
    </source>
</evidence>
<dbReference type="PANTHER" id="PTHR42790:SF1">
    <property type="entry name" value="AROMATIC AMINO ACID AMINOTRANSFERASE, HYPOTHETICAL (EUROFUNG)"/>
    <property type="match status" value="1"/>
</dbReference>
<dbReference type="EMBL" id="CP086718">
    <property type="protein sequence ID" value="WOO83847.1"/>
    <property type="molecule type" value="Genomic_DNA"/>
</dbReference>
<name>A0AAF1BKD1_9TREE</name>
<dbReference type="RefSeq" id="XP_062629873.1">
    <property type="nucleotide sequence ID" value="XM_062773889.1"/>
</dbReference>
<dbReference type="Pfam" id="PF00155">
    <property type="entry name" value="Aminotran_1_2"/>
    <property type="match status" value="1"/>
</dbReference>
<dbReference type="Proteomes" id="UP000827549">
    <property type="component" value="Chromosome 5"/>
</dbReference>
<organism evidence="7 8">
    <name type="scientific">Vanrija pseudolonga</name>
    <dbReference type="NCBI Taxonomy" id="143232"/>
    <lineage>
        <taxon>Eukaryota</taxon>
        <taxon>Fungi</taxon>
        <taxon>Dikarya</taxon>
        <taxon>Basidiomycota</taxon>
        <taxon>Agaricomycotina</taxon>
        <taxon>Tremellomycetes</taxon>
        <taxon>Trichosporonales</taxon>
        <taxon>Trichosporonaceae</taxon>
        <taxon>Vanrija</taxon>
    </lineage>
</organism>
<evidence type="ECO:0000313" key="8">
    <source>
        <dbReference type="Proteomes" id="UP000827549"/>
    </source>
</evidence>
<keyword evidence="3 7" id="KW-0032">Aminotransferase</keyword>
<reference evidence="7" key="1">
    <citation type="submission" date="2023-10" db="EMBL/GenBank/DDBJ databases">
        <authorList>
            <person name="Noh H."/>
        </authorList>
    </citation>
    <scope>NUCLEOTIDE SEQUENCE</scope>
    <source>
        <strain evidence="7">DUCC4014</strain>
    </source>
</reference>
<evidence type="ECO:0000256" key="5">
    <source>
        <dbReference type="ARBA" id="ARBA00022898"/>
    </source>
</evidence>
<dbReference type="GO" id="GO:0008483">
    <property type="term" value="F:transaminase activity"/>
    <property type="evidence" value="ECO:0007669"/>
    <property type="project" value="UniProtKB-KW"/>
</dbReference>
<dbReference type="Gene3D" id="3.40.640.10">
    <property type="entry name" value="Type I PLP-dependent aspartate aminotransferase-like (Major domain)"/>
    <property type="match status" value="1"/>
</dbReference>
<dbReference type="GO" id="GO:0030170">
    <property type="term" value="F:pyridoxal phosphate binding"/>
    <property type="evidence" value="ECO:0007669"/>
    <property type="project" value="InterPro"/>
</dbReference>
<protein>
    <submittedName>
        <fullName evidence="7">Aromatic/aminoadipate aminotransferase 1</fullName>
    </submittedName>
</protein>
<dbReference type="InterPro" id="IPR050859">
    <property type="entry name" value="Class-I_PLP-dep_aminotransf"/>
</dbReference>
<keyword evidence="4" id="KW-0808">Transferase</keyword>
<dbReference type="InterPro" id="IPR015421">
    <property type="entry name" value="PyrdxlP-dep_Trfase_major"/>
</dbReference>
<keyword evidence="8" id="KW-1185">Reference proteome</keyword>
<evidence type="ECO:0000313" key="7">
    <source>
        <dbReference type="EMBL" id="WOO83847.1"/>
    </source>
</evidence>
<evidence type="ECO:0000256" key="3">
    <source>
        <dbReference type="ARBA" id="ARBA00022576"/>
    </source>
</evidence>
<dbReference type="CDD" id="cd00609">
    <property type="entry name" value="AAT_like"/>
    <property type="match status" value="1"/>
</dbReference>